<proteinExistence type="predicted"/>
<accession>A0AAE3XPA2</accession>
<gene>
    <name evidence="1" type="ORF">HNQ88_001811</name>
</gene>
<protein>
    <submittedName>
        <fullName evidence="1">Uncharacterized protein</fullName>
    </submittedName>
</protein>
<name>A0AAE3XPA2_9BACT</name>
<dbReference type="AlphaFoldDB" id="A0AAE3XPA2"/>
<keyword evidence="2" id="KW-1185">Reference proteome</keyword>
<dbReference type="RefSeq" id="WP_309938282.1">
    <property type="nucleotide sequence ID" value="NZ_AP025305.1"/>
</dbReference>
<sequence>MTPKYSYISSIEFINKLEFEYIETYSLQRGTEFETESKVGFKEFEKLQKQLEKNGDLSEIEMSRLLMLKKLHGFTQYLINNNGEFHPSAEKTGTFKSDDQIIEKLKSILNTPIKEVPSWMCAPVYRDAIVFYDLNKEIISTLNVCLSCEYMETRMFNHINADAETYNLMREFFIELGHKVEEN</sequence>
<organism evidence="1 2">
    <name type="scientific">Aureibacter tunicatorum</name>
    <dbReference type="NCBI Taxonomy" id="866807"/>
    <lineage>
        <taxon>Bacteria</taxon>
        <taxon>Pseudomonadati</taxon>
        <taxon>Bacteroidota</taxon>
        <taxon>Cytophagia</taxon>
        <taxon>Cytophagales</taxon>
        <taxon>Persicobacteraceae</taxon>
        <taxon>Aureibacter</taxon>
    </lineage>
</organism>
<dbReference type="EMBL" id="JAVDQD010000002">
    <property type="protein sequence ID" value="MDR6238774.1"/>
    <property type="molecule type" value="Genomic_DNA"/>
</dbReference>
<evidence type="ECO:0000313" key="2">
    <source>
        <dbReference type="Proteomes" id="UP001185092"/>
    </source>
</evidence>
<dbReference type="Proteomes" id="UP001185092">
    <property type="component" value="Unassembled WGS sequence"/>
</dbReference>
<evidence type="ECO:0000313" key="1">
    <source>
        <dbReference type="EMBL" id="MDR6238774.1"/>
    </source>
</evidence>
<comment type="caution">
    <text evidence="1">The sequence shown here is derived from an EMBL/GenBank/DDBJ whole genome shotgun (WGS) entry which is preliminary data.</text>
</comment>
<reference evidence="1" key="1">
    <citation type="submission" date="2023-07" db="EMBL/GenBank/DDBJ databases">
        <title>Genomic Encyclopedia of Type Strains, Phase IV (KMG-IV): sequencing the most valuable type-strain genomes for metagenomic binning, comparative biology and taxonomic classification.</title>
        <authorList>
            <person name="Goeker M."/>
        </authorList>
    </citation>
    <scope>NUCLEOTIDE SEQUENCE</scope>
    <source>
        <strain evidence="1">DSM 26174</strain>
    </source>
</reference>